<evidence type="ECO:0000256" key="4">
    <source>
        <dbReference type="ARBA" id="ARBA00022679"/>
    </source>
</evidence>
<gene>
    <name evidence="7" type="ORF">NHG85_15050</name>
</gene>
<keyword evidence="3 7" id="KW-0489">Methyltransferase</keyword>
<evidence type="ECO:0000256" key="5">
    <source>
        <dbReference type="ARBA" id="ARBA00022691"/>
    </source>
</evidence>
<reference evidence="7" key="1">
    <citation type="submission" date="2022-06" db="EMBL/GenBank/DDBJ databases">
        <title>Limimaricola sediminis sp. nov., isolated from an intertidal sediment.</title>
        <authorList>
            <person name="Shao X."/>
        </authorList>
    </citation>
    <scope>NUCLEOTIDE SEQUENCE</scope>
    <source>
        <strain evidence="7">ASW11-118</strain>
    </source>
</reference>
<dbReference type="EMBL" id="JAMYXC010000231">
    <property type="protein sequence ID" value="MCP1169831.1"/>
    <property type="molecule type" value="Genomic_DNA"/>
</dbReference>
<evidence type="ECO:0000313" key="8">
    <source>
        <dbReference type="Proteomes" id="UP001139477"/>
    </source>
</evidence>
<dbReference type="InterPro" id="IPR007848">
    <property type="entry name" value="Small_mtfrase_dom"/>
</dbReference>
<dbReference type="GO" id="GO:0008757">
    <property type="term" value="F:S-adenosylmethionine-dependent methyltransferase activity"/>
    <property type="evidence" value="ECO:0007669"/>
    <property type="project" value="InterPro"/>
</dbReference>
<dbReference type="GO" id="GO:0008170">
    <property type="term" value="F:N-methyltransferase activity"/>
    <property type="evidence" value="ECO:0007669"/>
    <property type="project" value="UniProtKB-ARBA"/>
</dbReference>
<protein>
    <submittedName>
        <fullName evidence="7">Methyltransferase</fullName>
    </submittedName>
</protein>
<keyword evidence="1" id="KW-0963">Cytoplasm</keyword>
<dbReference type="InterPro" id="IPR046977">
    <property type="entry name" value="RsmC/RlmG"/>
</dbReference>
<comment type="caution">
    <text evidence="7">The sequence shown here is derived from an EMBL/GenBank/DDBJ whole genome shotgun (WGS) entry which is preliminary data.</text>
</comment>
<feature type="domain" description="Methyltransferase small" evidence="6">
    <location>
        <begin position="153"/>
        <end position="316"/>
    </location>
</feature>
<dbReference type="CDD" id="cd02440">
    <property type="entry name" value="AdoMet_MTases"/>
    <property type="match status" value="1"/>
</dbReference>
<organism evidence="7 8">
    <name type="scientific">Limimaricola litoreus</name>
    <dbReference type="NCBI Taxonomy" id="2955316"/>
    <lineage>
        <taxon>Bacteria</taxon>
        <taxon>Pseudomonadati</taxon>
        <taxon>Pseudomonadota</taxon>
        <taxon>Alphaproteobacteria</taxon>
        <taxon>Rhodobacterales</taxon>
        <taxon>Paracoccaceae</taxon>
        <taxon>Limimaricola</taxon>
    </lineage>
</organism>
<dbReference type="RefSeq" id="WP_253333808.1">
    <property type="nucleotide sequence ID" value="NZ_JAMYXC010000231.1"/>
</dbReference>
<proteinExistence type="predicted"/>
<dbReference type="PANTHER" id="PTHR47816">
    <property type="entry name" value="RIBOSOMAL RNA SMALL SUBUNIT METHYLTRANSFERASE C"/>
    <property type="match status" value="1"/>
</dbReference>
<dbReference type="GO" id="GO:0003676">
    <property type="term" value="F:nucleic acid binding"/>
    <property type="evidence" value="ECO:0007669"/>
    <property type="project" value="InterPro"/>
</dbReference>
<evidence type="ECO:0000256" key="1">
    <source>
        <dbReference type="ARBA" id="ARBA00022490"/>
    </source>
</evidence>
<dbReference type="PANTHER" id="PTHR47816:SF4">
    <property type="entry name" value="RIBOSOMAL RNA SMALL SUBUNIT METHYLTRANSFERASE C"/>
    <property type="match status" value="1"/>
</dbReference>
<evidence type="ECO:0000256" key="3">
    <source>
        <dbReference type="ARBA" id="ARBA00022603"/>
    </source>
</evidence>
<sequence>MADARLTTAIESGALVLPEGAIVALRPAAGTDISALPKDRTRIAHGFRPDIDAWEAQGWTVVEPAPASAVVVFLPRSKPLARAMVAQAAALAPMVIVDGQKTDGVDSLWREMRTRVNDLPCVTRAHGRLFWFASDRVDLSDWEAPAPAEVEGGFVTQWGAFSSDGPDRGSQLLAAALPKKLPSRMADLGAGWGYLARAVLEREGVKSLDLIEAEALAIECARRNVTDPRAAFHWADATRFKPDHLYDGIVSNPPFHVGRAADPALGRAFITTAARMLAPSGQLWMVANRHLPYEAALRESFRHVEEIGGDGAFKLFHAARPAKPTDKKPR</sequence>
<dbReference type="Pfam" id="PF05175">
    <property type="entry name" value="MTS"/>
    <property type="match status" value="1"/>
</dbReference>
<dbReference type="SUPFAM" id="SSF53335">
    <property type="entry name" value="S-adenosyl-L-methionine-dependent methyltransferases"/>
    <property type="match status" value="1"/>
</dbReference>
<dbReference type="Proteomes" id="UP001139477">
    <property type="component" value="Unassembled WGS sequence"/>
</dbReference>
<dbReference type="InterPro" id="IPR029063">
    <property type="entry name" value="SAM-dependent_MTases_sf"/>
</dbReference>
<keyword evidence="5" id="KW-0949">S-adenosyl-L-methionine</keyword>
<keyword evidence="4" id="KW-0808">Transferase</keyword>
<keyword evidence="8" id="KW-1185">Reference proteome</keyword>
<accession>A0A9X2JSK1</accession>
<evidence type="ECO:0000313" key="7">
    <source>
        <dbReference type="EMBL" id="MCP1169831.1"/>
    </source>
</evidence>
<dbReference type="InterPro" id="IPR002052">
    <property type="entry name" value="DNA_methylase_N6_adenine_CS"/>
</dbReference>
<dbReference type="Gene3D" id="3.40.50.150">
    <property type="entry name" value="Vaccinia Virus protein VP39"/>
    <property type="match status" value="1"/>
</dbReference>
<dbReference type="GO" id="GO:0032259">
    <property type="term" value="P:methylation"/>
    <property type="evidence" value="ECO:0007669"/>
    <property type="project" value="UniProtKB-KW"/>
</dbReference>
<name>A0A9X2JSK1_9RHOB</name>
<evidence type="ECO:0000259" key="6">
    <source>
        <dbReference type="Pfam" id="PF05175"/>
    </source>
</evidence>
<dbReference type="PROSITE" id="PS00092">
    <property type="entry name" value="N6_MTASE"/>
    <property type="match status" value="1"/>
</dbReference>
<dbReference type="AlphaFoldDB" id="A0A9X2JSK1"/>
<dbReference type="GO" id="GO:0006364">
    <property type="term" value="P:rRNA processing"/>
    <property type="evidence" value="ECO:0007669"/>
    <property type="project" value="UniProtKB-KW"/>
</dbReference>
<evidence type="ECO:0000256" key="2">
    <source>
        <dbReference type="ARBA" id="ARBA00022552"/>
    </source>
</evidence>
<keyword evidence="2" id="KW-0698">rRNA processing</keyword>